<protein>
    <submittedName>
        <fullName evidence="1">Uncharacterized protein</fullName>
    </submittedName>
</protein>
<sequence>MVWRAGSLLHFSFLAAAGFVALVERIESVVLCALLLFGRSRGSETPIGCLWAVWVASLGLWRVRKGGGKRGGPRVQRGGQMRRHGNGSVVRGGLEEAVSEYGEEGRVIESNEFQMKLLIGFGWVWGMLV</sequence>
<proteinExistence type="predicted"/>
<comment type="caution">
    <text evidence="1">The sequence shown here is derived from an EMBL/GenBank/DDBJ whole genome shotgun (WGS) entry which is preliminary data.</text>
</comment>
<evidence type="ECO:0000313" key="1">
    <source>
        <dbReference type="EMBL" id="KAL0441021.1"/>
    </source>
</evidence>
<accession>A0AAW2WIE2</accession>
<reference evidence="1" key="2">
    <citation type="journal article" date="2024" name="Plant">
        <title>Genomic evolution and insights into agronomic trait innovations of Sesamum species.</title>
        <authorList>
            <person name="Miao H."/>
            <person name="Wang L."/>
            <person name="Qu L."/>
            <person name="Liu H."/>
            <person name="Sun Y."/>
            <person name="Le M."/>
            <person name="Wang Q."/>
            <person name="Wei S."/>
            <person name="Zheng Y."/>
            <person name="Lin W."/>
            <person name="Duan Y."/>
            <person name="Cao H."/>
            <person name="Xiong S."/>
            <person name="Wang X."/>
            <person name="Wei L."/>
            <person name="Li C."/>
            <person name="Ma Q."/>
            <person name="Ju M."/>
            <person name="Zhao R."/>
            <person name="Li G."/>
            <person name="Mu C."/>
            <person name="Tian Q."/>
            <person name="Mei H."/>
            <person name="Zhang T."/>
            <person name="Gao T."/>
            <person name="Zhang H."/>
        </authorList>
    </citation>
    <scope>NUCLEOTIDE SEQUENCE</scope>
    <source>
        <strain evidence="1">G02</strain>
    </source>
</reference>
<dbReference type="AlphaFoldDB" id="A0AAW2WIE2"/>
<gene>
    <name evidence="1" type="ORF">Sradi_0041000</name>
</gene>
<dbReference type="EMBL" id="JACGWJ010000001">
    <property type="protein sequence ID" value="KAL0441021.1"/>
    <property type="molecule type" value="Genomic_DNA"/>
</dbReference>
<reference evidence="1" key="1">
    <citation type="submission" date="2020-06" db="EMBL/GenBank/DDBJ databases">
        <authorList>
            <person name="Li T."/>
            <person name="Hu X."/>
            <person name="Zhang T."/>
            <person name="Song X."/>
            <person name="Zhang H."/>
            <person name="Dai N."/>
            <person name="Sheng W."/>
            <person name="Hou X."/>
            <person name="Wei L."/>
        </authorList>
    </citation>
    <scope>NUCLEOTIDE SEQUENCE</scope>
    <source>
        <strain evidence="1">G02</strain>
        <tissue evidence="1">Leaf</tissue>
    </source>
</reference>
<name>A0AAW2WIE2_SESRA</name>
<organism evidence="1">
    <name type="scientific">Sesamum radiatum</name>
    <name type="common">Black benniseed</name>
    <dbReference type="NCBI Taxonomy" id="300843"/>
    <lineage>
        <taxon>Eukaryota</taxon>
        <taxon>Viridiplantae</taxon>
        <taxon>Streptophyta</taxon>
        <taxon>Embryophyta</taxon>
        <taxon>Tracheophyta</taxon>
        <taxon>Spermatophyta</taxon>
        <taxon>Magnoliopsida</taxon>
        <taxon>eudicotyledons</taxon>
        <taxon>Gunneridae</taxon>
        <taxon>Pentapetalae</taxon>
        <taxon>asterids</taxon>
        <taxon>lamiids</taxon>
        <taxon>Lamiales</taxon>
        <taxon>Pedaliaceae</taxon>
        <taxon>Sesamum</taxon>
    </lineage>
</organism>